<sequence>MPSFLLLSLFLHSQRSSSATLMTATSKACPSMTGVSSSGCISSHSSPAYI</sequence>
<protein>
    <submittedName>
        <fullName evidence="2">Uncharacterized protein</fullName>
    </submittedName>
</protein>
<evidence type="ECO:0000313" key="2">
    <source>
        <dbReference type="EMBL" id="JAE00980.1"/>
    </source>
</evidence>
<reference evidence="2" key="1">
    <citation type="submission" date="2014-09" db="EMBL/GenBank/DDBJ databases">
        <authorList>
            <person name="Magalhaes I.L.F."/>
            <person name="Oliveira U."/>
            <person name="Santos F.R."/>
            <person name="Vidigal T.H.D.A."/>
            <person name="Brescovit A.D."/>
            <person name="Santos A.J."/>
        </authorList>
    </citation>
    <scope>NUCLEOTIDE SEQUENCE</scope>
    <source>
        <tissue evidence="2">Shoot tissue taken approximately 20 cm above the soil surface</tissue>
    </source>
</reference>
<evidence type="ECO:0000256" key="1">
    <source>
        <dbReference type="SAM" id="SignalP"/>
    </source>
</evidence>
<organism evidence="2">
    <name type="scientific">Arundo donax</name>
    <name type="common">Giant reed</name>
    <name type="synonym">Donax arundinaceus</name>
    <dbReference type="NCBI Taxonomy" id="35708"/>
    <lineage>
        <taxon>Eukaryota</taxon>
        <taxon>Viridiplantae</taxon>
        <taxon>Streptophyta</taxon>
        <taxon>Embryophyta</taxon>
        <taxon>Tracheophyta</taxon>
        <taxon>Spermatophyta</taxon>
        <taxon>Magnoliopsida</taxon>
        <taxon>Liliopsida</taxon>
        <taxon>Poales</taxon>
        <taxon>Poaceae</taxon>
        <taxon>PACMAD clade</taxon>
        <taxon>Arundinoideae</taxon>
        <taxon>Arundineae</taxon>
        <taxon>Arundo</taxon>
    </lineage>
</organism>
<dbReference type="EMBL" id="GBRH01196916">
    <property type="protein sequence ID" value="JAE00980.1"/>
    <property type="molecule type" value="Transcribed_RNA"/>
</dbReference>
<dbReference type="AlphaFoldDB" id="A0A0A9EJS0"/>
<keyword evidence="1" id="KW-0732">Signal</keyword>
<proteinExistence type="predicted"/>
<feature type="signal peptide" evidence="1">
    <location>
        <begin position="1"/>
        <end position="19"/>
    </location>
</feature>
<reference evidence="2" key="2">
    <citation type="journal article" date="2015" name="Data Brief">
        <title>Shoot transcriptome of the giant reed, Arundo donax.</title>
        <authorList>
            <person name="Barrero R.A."/>
            <person name="Guerrero F.D."/>
            <person name="Moolhuijzen P."/>
            <person name="Goolsby J.A."/>
            <person name="Tidwell J."/>
            <person name="Bellgard S.E."/>
            <person name="Bellgard M.I."/>
        </authorList>
    </citation>
    <scope>NUCLEOTIDE SEQUENCE</scope>
    <source>
        <tissue evidence="2">Shoot tissue taken approximately 20 cm above the soil surface</tissue>
    </source>
</reference>
<feature type="chain" id="PRO_5002045412" evidence="1">
    <location>
        <begin position="20"/>
        <end position="50"/>
    </location>
</feature>
<accession>A0A0A9EJS0</accession>
<name>A0A0A9EJS0_ARUDO</name>